<dbReference type="Proteomes" id="UP000322873">
    <property type="component" value="Unassembled WGS sequence"/>
</dbReference>
<comment type="caution">
    <text evidence="2">The sequence shown here is derived from an EMBL/GenBank/DDBJ whole genome shotgun (WGS) entry which is preliminary data.</text>
</comment>
<dbReference type="EMBL" id="VICG01000013">
    <property type="protein sequence ID" value="KAA8565999.1"/>
    <property type="molecule type" value="Genomic_DNA"/>
</dbReference>
<keyword evidence="3" id="KW-1185">Reference proteome</keyword>
<evidence type="ECO:0000256" key="1">
    <source>
        <dbReference type="SAM" id="MobiDB-lite"/>
    </source>
</evidence>
<name>A0A5M9JDL7_MONFR</name>
<accession>A0A5M9JDL7</accession>
<evidence type="ECO:0000313" key="3">
    <source>
        <dbReference type="Proteomes" id="UP000322873"/>
    </source>
</evidence>
<proteinExistence type="predicted"/>
<organism evidence="2 3">
    <name type="scientific">Monilinia fructicola</name>
    <name type="common">Brown rot fungus</name>
    <name type="synonym">Ciboria fructicola</name>
    <dbReference type="NCBI Taxonomy" id="38448"/>
    <lineage>
        <taxon>Eukaryota</taxon>
        <taxon>Fungi</taxon>
        <taxon>Dikarya</taxon>
        <taxon>Ascomycota</taxon>
        <taxon>Pezizomycotina</taxon>
        <taxon>Leotiomycetes</taxon>
        <taxon>Helotiales</taxon>
        <taxon>Sclerotiniaceae</taxon>
        <taxon>Monilinia</taxon>
    </lineage>
</organism>
<feature type="region of interest" description="Disordered" evidence="1">
    <location>
        <begin position="1"/>
        <end position="21"/>
    </location>
</feature>
<protein>
    <submittedName>
        <fullName evidence="2">Uncharacterized protein</fullName>
    </submittedName>
</protein>
<reference evidence="2 3" key="1">
    <citation type="submission" date="2019-06" db="EMBL/GenBank/DDBJ databases">
        <title>Genome Sequence of the Brown Rot Fungal Pathogen Monilinia fructicola.</title>
        <authorList>
            <person name="De Miccolis Angelini R.M."/>
            <person name="Landi L."/>
            <person name="Abate D."/>
            <person name="Pollastro S."/>
            <person name="Romanazzi G."/>
            <person name="Faretra F."/>
        </authorList>
    </citation>
    <scope>NUCLEOTIDE SEQUENCE [LARGE SCALE GENOMIC DNA]</scope>
    <source>
        <strain evidence="2 3">Mfrc123</strain>
    </source>
</reference>
<dbReference type="AlphaFoldDB" id="A0A5M9JDL7"/>
<evidence type="ECO:0000313" key="2">
    <source>
        <dbReference type="EMBL" id="KAA8565999.1"/>
    </source>
</evidence>
<gene>
    <name evidence="2" type="ORF">EYC84_009800</name>
</gene>
<sequence length="171" mass="18417">MKGPSTIQPNQSTTINPITPSTQSLEFPGSISSPLQYSINPSSVPHLIPNIIDVAGLPIDVCVDDGPDDDADVMHLVGRFGIRKLRGRYSVCMEGLEKKAAVHGLVGMHVYVHVHVECALGNYCMDCCGRFMSDDDDGDDDDSGNDIDIDIDNLTASVRVVLHATHDEVGI</sequence>